<gene>
    <name evidence="2" type="ORF">ACFPZ3_27240</name>
</gene>
<name>A0ABW1CQR1_9ACTN</name>
<sequence length="120" mass="13605">MPPPIARGGRPRKYCSDSCRWVFGRTRARRRRSLAQRHQRQDGTRKQRRHLRDQAEHFAQAAGKLAHDLHPEDLAPSTQQTGWKPGPTAGYTNTALPPARPGPRRPGRGSHRRPSGWGHL</sequence>
<accession>A0ABW1CQR1</accession>
<dbReference type="RefSeq" id="WP_379517078.1">
    <property type="nucleotide sequence ID" value="NZ_JBHSPA010000031.1"/>
</dbReference>
<feature type="compositionally biased region" description="Basic residues" evidence="1">
    <location>
        <begin position="102"/>
        <end position="114"/>
    </location>
</feature>
<organism evidence="2 3">
    <name type="scientific">Nonomuraea insulae</name>
    <dbReference type="NCBI Taxonomy" id="1616787"/>
    <lineage>
        <taxon>Bacteria</taxon>
        <taxon>Bacillati</taxon>
        <taxon>Actinomycetota</taxon>
        <taxon>Actinomycetes</taxon>
        <taxon>Streptosporangiales</taxon>
        <taxon>Streptosporangiaceae</taxon>
        <taxon>Nonomuraea</taxon>
    </lineage>
</organism>
<feature type="compositionally biased region" description="Basic residues" evidence="1">
    <location>
        <begin position="29"/>
        <end position="38"/>
    </location>
</feature>
<reference evidence="3" key="1">
    <citation type="journal article" date="2019" name="Int. J. Syst. Evol. Microbiol.">
        <title>The Global Catalogue of Microorganisms (GCM) 10K type strain sequencing project: providing services to taxonomists for standard genome sequencing and annotation.</title>
        <authorList>
            <consortium name="The Broad Institute Genomics Platform"/>
            <consortium name="The Broad Institute Genome Sequencing Center for Infectious Disease"/>
            <person name="Wu L."/>
            <person name="Ma J."/>
        </authorList>
    </citation>
    <scope>NUCLEOTIDE SEQUENCE [LARGE SCALE GENOMIC DNA]</scope>
    <source>
        <strain evidence="3">CCUG 53903</strain>
    </source>
</reference>
<evidence type="ECO:0000313" key="3">
    <source>
        <dbReference type="Proteomes" id="UP001596058"/>
    </source>
</evidence>
<protein>
    <submittedName>
        <fullName evidence="2">Uncharacterized protein</fullName>
    </submittedName>
</protein>
<evidence type="ECO:0000256" key="1">
    <source>
        <dbReference type="SAM" id="MobiDB-lite"/>
    </source>
</evidence>
<dbReference type="EMBL" id="JBHSPA010000031">
    <property type="protein sequence ID" value="MFC5827572.1"/>
    <property type="molecule type" value="Genomic_DNA"/>
</dbReference>
<comment type="caution">
    <text evidence="2">The sequence shown here is derived from an EMBL/GenBank/DDBJ whole genome shotgun (WGS) entry which is preliminary data.</text>
</comment>
<feature type="region of interest" description="Disordered" evidence="1">
    <location>
        <begin position="29"/>
        <end position="120"/>
    </location>
</feature>
<keyword evidence="3" id="KW-1185">Reference proteome</keyword>
<proteinExistence type="predicted"/>
<evidence type="ECO:0000313" key="2">
    <source>
        <dbReference type="EMBL" id="MFC5827572.1"/>
    </source>
</evidence>
<dbReference type="Proteomes" id="UP001596058">
    <property type="component" value="Unassembled WGS sequence"/>
</dbReference>